<sequence length="398" mass="42956">MSSRVPLLAGIAALSFFAGITGIHLAYTLTYVLVALLILAFIWTRAIARRISVDRTSPEGSYSVGEPFSEHFTIHNRSLLWVPYCEVHDRSEIPGYAAGRACALGAGDSVSWTARGHFTARGRHRFGPVEARIGDPFGLFSRTVRLAARSEVTVYPALHPLEDIGPLWSGDGAGDMRRGKAVDVPPEVSSVRDYDSSDGMSRIHWASTARTGRLMSRTYDTRYSADLLVILDLRAGVHSGQAPESSLEYAVSIAASIVNAVARRGQAVGLITNDAEMRAFGAGRGEAQRMRLLDYLATARDNGTAPLAHVVSRHGEGWRGRGGMVVVSGDRDPAWVEALVDSGTRGQRHLAVLLETSSFGAAGPPMRIPAAWRLALDWWLVRRGDVLGSGERARAAGD</sequence>
<keyword evidence="1" id="KW-1133">Transmembrane helix</keyword>
<dbReference type="EMBL" id="JAEKNS010000114">
    <property type="protein sequence ID" value="MBJ7595379.1"/>
    <property type="molecule type" value="Genomic_DNA"/>
</dbReference>
<evidence type="ECO:0000313" key="3">
    <source>
        <dbReference type="EMBL" id="MBJ7595379.1"/>
    </source>
</evidence>
<feature type="transmembrane region" description="Helical" evidence="1">
    <location>
        <begin position="31"/>
        <end position="48"/>
    </location>
</feature>
<reference evidence="4 5" key="1">
    <citation type="journal article" date="2017" name="Nature">
        <title>Atmospheric trace gases support primary production in Antarctic desert surface soil.</title>
        <authorList>
            <person name="Ji M."/>
            <person name="Greening C."/>
            <person name="Vanwonterghem I."/>
            <person name="Carere C.R."/>
            <person name="Bay S.K."/>
            <person name="Steen J.A."/>
            <person name="Montgomery K."/>
            <person name="Lines T."/>
            <person name="Beardall J."/>
            <person name="van Dorst J."/>
            <person name="Snape I."/>
            <person name="Stott M.B."/>
            <person name="Hugenholtz P."/>
            <person name="Ferrari B.C."/>
        </authorList>
    </citation>
    <scope>NUCLEOTIDE SEQUENCE [LARGE SCALE GENOMIC DNA]</scope>
    <source>
        <strain evidence="4">RRmetagenome_bin12</strain>
    </source>
</reference>
<evidence type="ECO:0000313" key="6">
    <source>
        <dbReference type="Proteomes" id="UP000606991"/>
    </source>
</evidence>
<evidence type="ECO:0000256" key="1">
    <source>
        <dbReference type="SAM" id="Phobius"/>
    </source>
</evidence>
<evidence type="ECO:0000313" key="5">
    <source>
        <dbReference type="Proteomes" id="UP000248724"/>
    </source>
</evidence>
<dbReference type="EMBL" id="QHBU01000086">
    <property type="protein sequence ID" value="PZR81994.1"/>
    <property type="molecule type" value="Genomic_DNA"/>
</dbReference>
<organism evidence="4 5">
    <name type="scientific">Candidatus Aeolococcus gillhamiae</name>
    <dbReference type="NCBI Taxonomy" id="3127015"/>
    <lineage>
        <taxon>Bacteria</taxon>
        <taxon>Bacillati</taxon>
        <taxon>Candidatus Dormiibacterota</taxon>
        <taxon>Candidatus Dormibacteria</taxon>
        <taxon>Candidatus Aeolococcales</taxon>
        <taxon>Candidatus Aeolococcaceae</taxon>
        <taxon>Candidatus Aeolococcus</taxon>
    </lineage>
</organism>
<dbReference type="Proteomes" id="UP000248724">
    <property type="component" value="Unassembled WGS sequence"/>
</dbReference>
<dbReference type="InterPro" id="IPR002881">
    <property type="entry name" value="DUF58"/>
</dbReference>
<feature type="domain" description="DUF58" evidence="2">
    <location>
        <begin position="190"/>
        <end position="345"/>
    </location>
</feature>
<dbReference type="PANTHER" id="PTHR34351">
    <property type="entry name" value="SLR1927 PROTEIN-RELATED"/>
    <property type="match status" value="1"/>
</dbReference>
<keyword evidence="1" id="KW-0812">Transmembrane</keyword>
<gene>
    <name evidence="4" type="ORF">DLM65_04840</name>
    <name evidence="3" type="ORF">JF886_11060</name>
</gene>
<accession>A0A2W6AEV2</accession>
<dbReference type="Pfam" id="PF01882">
    <property type="entry name" value="DUF58"/>
    <property type="match status" value="1"/>
</dbReference>
<protein>
    <submittedName>
        <fullName evidence="3">DUF58 domain-containing protein</fullName>
    </submittedName>
</protein>
<comment type="caution">
    <text evidence="4">The sequence shown here is derived from an EMBL/GenBank/DDBJ whole genome shotgun (WGS) entry which is preliminary data.</text>
</comment>
<proteinExistence type="predicted"/>
<reference evidence="4" key="2">
    <citation type="submission" date="2018-05" db="EMBL/GenBank/DDBJ databases">
        <authorList>
            <person name="Ferrari B."/>
        </authorList>
    </citation>
    <scope>NUCLEOTIDE SEQUENCE</scope>
    <source>
        <strain evidence="4">RRmetagenome_bin12</strain>
    </source>
</reference>
<dbReference type="AlphaFoldDB" id="A0A2W6AEV2"/>
<evidence type="ECO:0000259" key="2">
    <source>
        <dbReference type="Pfam" id="PF01882"/>
    </source>
</evidence>
<name>A0A2W6AEV2_9BACT</name>
<keyword evidence="1" id="KW-0472">Membrane</keyword>
<dbReference type="RefSeq" id="WP_337312432.1">
    <property type="nucleotide sequence ID" value="NZ_JAEKNS010000114.1"/>
</dbReference>
<dbReference type="PANTHER" id="PTHR34351:SF2">
    <property type="entry name" value="DUF58 DOMAIN-CONTAINING PROTEIN"/>
    <property type="match status" value="1"/>
</dbReference>
<reference evidence="3 6" key="3">
    <citation type="submission" date="2020-10" db="EMBL/GenBank/DDBJ databases">
        <title>Ca. Dormibacterota MAGs.</title>
        <authorList>
            <person name="Montgomery K."/>
        </authorList>
    </citation>
    <scope>NUCLEOTIDE SEQUENCE [LARGE SCALE GENOMIC DNA]</scope>
    <source>
        <strain evidence="3">SC8812_S17_18</strain>
    </source>
</reference>
<accession>A0A934JY02</accession>
<dbReference type="Proteomes" id="UP000606991">
    <property type="component" value="Unassembled WGS sequence"/>
</dbReference>
<evidence type="ECO:0000313" key="4">
    <source>
        <dbReference type="EMBL" id="PZR81994.1"/>
    </source>
</evidence>